<dbReference type="Pfam" id="PF08281">
    <property type="entry name" value="Sigma70_r4_2"/>
    <property type="match status" value="1"/>
</dbReference>
<dbReference type="GO" id="GO:0003677">
    <property type="term" value="F:DNA binding"/>
    <property type="evidence" value="ECO:0007669"/>
    <property type="project" value="InterPro"/>
</dbReference>
<dbReference type="InterPro" id="IPR007627">
    <property type="entry name" value="RNA_pol_sigma70_r2"/>
</dbReference>
<dbReference type="EMBL" id="LAZR01000288">
    <property type="protein sequence ID" value="KKN76832.1"/>
    <property type="molecule type" value="Genomic_DNA"/>
</dbReference>
<reference evidence="7" key="1">
    <citation type="journal article" date="2015" name="Nature">
        <title>Complex archaea that bridge the gap between prokaryotes and eukaryotes.</title>
        <authorList>
            <person name="Spang A."/>
            <person name="Saw J.H."/>
            <person name="Jorgensen S.L."/>
            <person name="Zaremba-Niedzwiedzka K."/>
            <person name="Martijn J."/>
            <person name="Lind A.E."/>
            <person name="van Eijk R."/>
            <person name="Schleper C."/>
            <person name="Guy L."/>
            <person name="Ettema T.J."/>
        </authorList>
    </citation>
    <scope>NUCLEOTIDE SEQUENCE</scope>
</reference>
<gene>
    <name evidence="7" type="ORF">LCGC14_0366170</name>
</gene>
<feature type="domain" description="RNA polymerase sigma factor 70 region 4 type 2" evidence="6">
    <location>
        <begin position="113"/>
        <end position="165"/>
    </location>
</feature>
<dbReference type="InterPro" id="IPR013325">
    <property type="entry name" value="RNA_pol_sigma_r2"/>
</dbReference>
<dbReference type="Gene3D" id="1.10.10.10">
    <property type="entry name" value="Winged helix-like DNA-binding domain superfamily/Winged helix DNA-binding domain"/>
    <property type="match status" value="1"/>
</dbReference>
<dbReference type="PANTHER" id="PTHR43133:SF63">
    <property type="entry name" value="RNA POLYMERASE SIGMA FACTOR FECI-RELATED"/>
    <property type="match status" value="1"/>
</dbReference>
<evidence type="ECO:0008006" key="8">
    <source>
        <dbReference type="Google" id="ProtNLM"/>
    </source>
</evidence>
<dbReference type="NCBIfam" id="TIGR02937">
    <property type="entry name" value="sigma70-ECF"/>
    <property type="match status" value="1"/>
</dbReference>
<keyword evidence="2" id="KW-0805">Transcription regulation</keyword>
<protein>
    <recommendedName>
        <fullName evidence="8">HTH luxR-type domain-containing protein</fullName>
    </recommendedName>
</protein>
<dbReference type="AlphaFoldDB" id="A0A0F9TPF8"/>
<comment type="similarity">
    <text evidence="1">Belongs to the sigma-70 factor family. ECF subfamily.</text>
</comment>
<evidence type="ECO:0000313" key="7">
    <source>
        <dbReference type="EMBL" id="KKN76832.1"/>
    </source>
</evidence>
<dbReference type="InterPro" id="IPR013324">
    <property type="entry name" value="RNA_pol_sigma_r3/r4-like"/>
</dbReference>
<dbReference type="Gene3D" id="1.10.1740.10">
    <property type="match status" value="1"/>
</dbReference>
<dbReference type="SUPFAM" id="SSF88946">
    <property type="entry name" value="Sigma2 domain of RNA polymerase sigma factors"/>
    <property type="match status" value="1"/>
</dbReference>
<proteinExistence type="inferred from homology"/>
<evidence type="ECO:0000256" key="3">
    <source>
        <dbReference type="ARBA" id="ARBA00023082"/>
    </source>
</evidence>
<dbReference type="GO" id="GO:0006352">
    <property type="term" value="P:DNA-templated transcription initiation"/>
    <property type="evidence" value="ECO:0007669"/>
    <property type="project" value="InterPro"/>
</dbReference>
<dbReference type="PANTHER" id="PTHR43133">
    <property type="entry name" value="RNA POLYMERASE ECF-TYPE SIGMA FACTO"/>
    <property type="match status" value="1"/>
</dbReference>
<evidence type="ECO:0000256" key="4">
    <source>
        <dbReference type="ARBA" id="ARBA00023163"/>
    </source>
</evidence>
<dbReference type="InterPro" id="IPR013249">
    <property type="entry name" value="RNA_pol_sigma70_r4_t2"/>
</dbReference>
<dbReference type="InterPro" id="IPR039425">
    <property type="entry name" value="RNA_pol_sigma-70-like"/>
</dbReference>
<dbReference type="InterPro" id="IPR036388">
    <property type="entry name" value="WH-like_DNA-bd_sf"/>
</dbReference>
<keyword evidence="4" id="KW-0804">Transcription</keyword>
<evidence type="ECO:0000256" key="2">
    <source>
        <dbReference type="ARBA" id="ARBA00023015"/>
    </source>
</evidence>
<keyword evidence="3" id="KW-0731">Sigma factor</keyword>
<sequence>MSSSDSAKQQCGALYVAHHSWLLGWLRYKLGCMHDAADLAQDTFVRVLTSRELQTEQQLQEPRAFLLTVAGRLVSNHFRRRSLEHAWLETLAALPEQQVPSPEVQASLLQSLHEIDLMLDGLAPRVRQAFLLAQLEGLTYARIAERLGIGVRTVKRYMAEAYEQCIMLSL</sequence>
<accession>A0A0F9TPF8</accession>
<dbReference type="Pfam" id="PF04542">
    <property type="entry name" value="Sigma70_r2"/>
    <property type="match status" value="1"/>
</dbReference>
<comment type="caution">
    <text evidence="7">The sequence shown here is derived from an EMBL/GenBank/DDBJ whole genome shotgun (WGS) entry which is preliminary data.</text>
</comment>
<dbReference type="CDD" id="cd06171">
    <property type="entry name" value="Sigma70_r4"/>
    <property type="match status" value="1"/>
</dbReference>
<dbReference type="GO" id="GO:0016987">
    <property type="term" value="F:sigma factor activity"/>
    <property type="evidence" value="ECO:0007669"/>
    <property type="project" value="UniProtKB-KW"/>
</dbReference>
<evidence type="ECO:0000256" key="1">
    <source>
        <dbReference type="ARBA" id="ARBA00010641"/>
    </source>
</evidence>
<name>A0A0F9TPF8_9ZZZZ</name>
<organism evidence="7">
    <name type="scientific">marine sediment metagenome</name>
    <dbReference type="NCBI Taxonomy" id="412755"/>
    <lineage>
        <taxon>unclassified sequences</taxon>
        <taxon>metagenomes</taxon>
        <taxon>ecological metagenomes</taxon>
    </lineage>
</organism>
<dbReference type="NCBIfam" id="NF007232">
    <property type="entry name" value="PRK09651.1"/>
    <property type="match status" value="1"/>
</dbReference>
<evidence type="ECO:0000259" key="6">
    <source>
        <dbReference type="Pfam" id="PF08281"/>
    </source>
</evidence>
<dbReference type="InterPro" id="IPR014284">
    <property type="entry name" value="RNA_pol_sigma-70_dom"/>
</dbReference>
<evidence type="ECO:0000259" key="5">
    <source>
        <dbReference type="Pfam" id="PF04542"/>
    </source>
</evidence>
<dbReference type="SUPFAM" id="SSF88659">
    <property type="entry name" value="Sigma3 and sigma4 domains of RNA polymerase sigma factors"/>
    <property type="match status" value="1"/>
</dbReference>
<feature type="domain" description="RNA polymerase sigma-70 region 2" evidence="5">
    <location>
        <begin position="14"/>
        <end position="82"/>
    </location>
</feature>
<dbReference type="NCBIfam" id="NF009180">
    <property type="entry name" value="PRK12528.1"/>
    <property type="match status" value="1"/>
</dbReference>